<keyword evidence="2" id="KW-1185">Reference proteome</keyword>
<evidence type="ECO:0000313" key="2">
    <source>
        <dbReference type="Proteomes" id="UP001497480"/>
    </source>
</evidence>
<organism evidence="1 2">
    <name type="scientific">Lupinus luteus</name>
    <name type="common">European yellow lupine</name>
    <dbReference type="NCBI Taxonomy" id="3873"/>
    <lineage>
        <taxon>Eukaryota</taxon>
        <taxon>Viridiplantae</taxon>
        <taxon>Streptophyta</taxon>
        <taxon>Embryophyta</taxon>
        <taxon>Tracheophyta</taxon>
        <taxon>Spermatophyta</taxon>
        <taxon>Magnoliopsida</taxon>
        <taxon>eudicotyledons</taxon>
        <taxon>Gunneridae</taxon>
        <taxon>Pentapetalae</taxon>
        <taxon>rosids</taxon>
        <taxon>fabids</taxon>
        <taxon>Fabales</taxon>
        <taxon>Fabaceae</taxon>
        <taxon>Papilionoideae</taxon>
        <taxon>50 kb inversion clade</taxon>
        <taxon>genistoids sensu lato</taxon>
        <taxon>core genistoids</taxon>
        <taxon>Genisteae</taxon>
        <taxon>Lupinus</taxon>
    </lineage>
</organism>
<dbReference type="PANTHER" id="PTHR36348">
    <property type="entry name" value="EXPRESSED PROTEIN"/>
    <property type="match status" value="1"/>
</dbReference>
<dbReference type="PANTHER" id="PTHR36348:SF1">
    <property type="entry name" value="EXPRESSED PROTEIN"/>
    <property type="match status" value="1"/>
</dbReference>
<evidence type="ECO:0000313" key="1">
    <source>
        <dbReference type="EMBL" id="CAL0304255.1"/>
    </source>
</evidence>
<gene>
    <name evidence="1" type="ORF">LLUT_LOCUS5315</name>
</gene>
<reference evidence="1 2" key="1">
    <citation type="submission" date="2024-03" db="EMBL/GenBank/DDBJ databases">
        <authorList>
            <person name="Martinez-Hernandez J."/>
        </authorList>
    </citation>
    <scope>NUCLEOTIDE SEQUENCE [LARGE SCALE GENOMIC DNA]</scope>
</reference>
<proteinExistence type="predicted"/>
<name>A0AAV1W4K1_LUPLU</name>
<comment type="caution">
    <text evidence="1">The sequence shown here is derived from an EMBL/GenBank/DDBJ whole genome shotgun (WGS) entry which is preliminary data.</text>
</comment>
<dbReference type="Proteomes" id="UP001497480">
    <property type="component" value="Unassembled WGS sequence"/>
</dbReference>
<protein>
    <submittedName>
        <fullName evidence="1">Uncharacterized protein</fullName>
    </submittedName>
</protein>
<dbReference type="EMBL" id="CAXHTB010000003">
    <property type="protein sequence ID" value="CAL0304255.1"/>
    <property type="molecule type" value="Genomic_DNA"/>
</dbReference>
<sequence length="379" mass="42909">MRFEIWVARSNTQHTHVRQHLSLSLSLSPAIEVTSSLTMRMNNALSLSASASPHSPFPYPHPHDSLFQTCKCNILWKHQRAMSSLRLTPFPLDSRRKSSTLLCAAAASNQEAEESFKKTVEIDRLIDLLRNANPHQLQKLVLENILAFNPTFWIRLAARTDTCKSEDDKRDYEELATTIMNVVDRVVNKTKEKIESSTDVLKVVLKPVIDDVGEITWPPRDPKALTLMEKEISQREQAGQLDEGFLAEVNAQLRQAKEDGDKPGLEAMLQKVLQLYASAVLSKRSYAMKGEEVLKDEQFLETIIQAPEEDWNNILINGLTIGAGDISPEELYAVLKKRNERTLIRTEGGSYQQRILTEYLKGIETRAQEIVKAFQGKAQ</sequence>
<accession>A0AAV1W4K1</accession>
<dbReference type="AlphaFoldDB" id="A0AAV1W4K1"/>